<name>W1NS80_AMBTC</name>
<sequence length="180" mass="20741">MATPLCLLMHNCIVCHVSSGRKRELFSISLSRWAFGPRTPDFLESPGCFGLAKHLLCRPLAYRGDTVKMFAKFMVLFSTCFVDKAELPHQELSNDAQSLLKKPLVQICSPKIQHACEEKVVLAQVFDFTTRTRNRTSGLRLLMEDIAISPHCHNDRWAKFYQRCTESEKWSELAQRYEEN</sequence>
<dbReference type="EMBL" id="KI395332">
    <property type="protein sequence ID" value="ERM98493.1"/>
    <property type="molecule type" value="Genomic_DNA"/>
</dbReference>
<gene>
    <name evidence="1" type="ORF">AMTR_s00072p00174930</name>
</gene>
<organism evidence="1 2">
    <name type="scientific">Amborella trichopoda</name>
    <dbReference type="NCBI Taxonomy" id="13333"/>
    <lineage>
        <taxon>Eukaryota</taxon>
        <taxon>Viridiplantae</taxon>
        <taxon>Streptophyta</taxon>
        <taxon>Embryophyta</taxon>
        <taxon>Tracheophyta</taxon>
        <taxon>Spermatophyta</taxon>
        <taxon>Magnoliopsida</taxon>
        <taxon>Amborellales</taxon>
        <taxon>Amborellaceae</taxon>
        <taxon>Amborella</taxon>
    </lineage>
</organism>
<evidence type="ECO:0000313" key="1">
    <source>
        <dbReference type="EMBL" id="ERM98493.1"/>
    </source>
</evidence>
<protein>
    <submittedName>
        <fullName evidence="1">Uncharacterized protein</fullName>
    </submittedName>
</protein>
<dbReference type="Gramene" id="ERM98493">
    <property type="protein sequence ID" value="ERM98493"/>
    <property type="gene ID" value="AMTR_s00072p00174930"/>
</dbReference>
<reference evidence="2" key="1">
    <citation type="journal article" date="2013" name="Science">
        <title>The Amborella genome and the evolution of flowering plants.</title>
        <authorList>
            <consortium name="Amborella Genome Project"/>
        </authorList>
    </citation>
    <scope>NUCLEOTIDE SEQUENCE [LARGE SCALE GENOMIC DNA]</scope>
</reference>
<accession>W1NS80</accession>
<evidence type="ECO:0000313" key="2">
    <source>
        <dbReference type="Proteomes" id="UP000017836"/>
    </source>
</evidence>
<proteinExistence type="predicted"/>
<keyword evidence="2" id="KW-1185">Reference proteome</keyword>
<dbReference type="Proteomes" id="UP000017836">
    <property type="component" value="Unassembled WGS sequence"/>
</dbReference>
<dbReference type="HOGENOM" id="CLU_1498275_0_0_1"/>
<dbReference type="AlphaFoldDB" id="W1NS80"/>